<dbReference type="EMBL" id="CP112932">
    <property type="protein sequence ID" value="WPY00953.1"/>
    <property type="molecule type" value="Genomic_DNA"/>
</dbReference>
<dbReference type="InterPro" id="IPR028263">
    <property type="entry name" value="FliG_N"/>
</dbReference>
<evidence type="ECO:0000259" key="12">
    <source>
        <dbReference type="Pfam" id="PF01706"/>
    </source>
</evidence>
<dbReference type="InterPro" id="IPR011002">
    <property type="entry name" value="FliG_a-hlx"/>
</dbReference>
<keyword evidence="8 11" id="KW-0472">Membrane</keyword>
<dbReference type="PIRSF" id="PIRSF003161">
    <property type="entry name" value="FliG"/>
    <property type="match status" value="1"/>
</dbReference>
<keyword evidence="9 11" id="KW-0975">Bacterial flagellum</keyword>
<gene>
    <name evidence="15" type="ORF">Trichorick_00843</name>
</gene>
<dbReference type="PANTHER" id="PTHR30534">
    <property type="entry name" value="FLAGELLAR MOTOR SWITCH PROTEIN FLIG"/>
    <property type="match status" value="1"/>
</dbReference>
<keyword evidence="15" id="KW-0969">Cilium</keyword>
<evidence type="ECO:0000256" key="7">
    <source>
        <dbReference type="ARBA" id="ARBA00022779"/>
    </source>
</evidence>
<dbReference type="InterPro" id="IPR023087">
    <property type="entry name" value="Flg_Motor_Flig_C"/>
</dbReference>
<comment type="similarity">
    <text evidence="3 11">Belongs to the FliG family.</text>
</comment>
<sequence>MSIAAKDIFRLTGAQKVAIVLLSMSEENATKIFSLMTEEEIKEISHAMSRLGSINPEVVDKLLGQLHTDLTESAIFLGNLHTTERLLEKVLDKDHVQSLMDEIRGPQGRNTWEKLGNVSEEMLALYFRNEHPQTAALVLSKLAPEQAAKVLSHLPDSFAFEVITRILNIGNVKTEVLEKVEKILRVEFISSIGRTQEYDSFEMIAEIFNSLDRNSESKYMAMLESSSPEAAVRIKDLMFTFEDLVKIDAKGIQKLLRNVEKSRLTIALKGAGEALQKVIFASMSQRAAKIILEELEAIGPIRVREVDLARTEIVNIAKALINNGEIDVVVDSKDEFIT</sequence>
<dbReference type="Pfam" id="PF14842">
    <property type="entry name" value="FliG_N"/>
    <property type="match status" value="1"/>
</dbReference>
<evidence type="ECO:0000256" key="2">
    <source>
        <dbReference type="ARBA" id="ARBA00004413"/>
    </source>
</evidence>
<dbReference type="InterPro" id="IPR032779">
    <property type="entry name" value="FliG_M"/>
</dbReference>
<dbReference type="RefSeq" id="WP_323737774.1">
    <property type="nucleotide sequence ID" value="NZ_CP112932.1"/>
</dbReference>
<dbReference type="Pfam" id="PF01706">
    <property type="entry name" value="FliG_C"/>
    <property type="match status" value="1"/>
</dbReference>
<evidence type="ECO:0000259" key="14">
    <source>
        <dbReference type="Pfam" id="PF14842"/>
    </source>
</evidence>
<evidence type="ECO:0000256" key="10">
    <source>
        <dbReference type="ARBA" id="ARBA00025598"/>
    </source>
</evidence>
<feature type="domain" description="Flagellar motor switch protein FliG C-terminal" evidence="12">
    <location>
        <begin position="223"/>
        <end position="327"/>
    </location>
</feature>
<keyword evidence="6 11" id="KW-0145">Chemotaxis</keyword>
<evidence type="ECO:0000313" key="16">
    <source>
        <dbReference type="Proteomes" id="UP001326613"/>
    </source>
</evidence>
<dbReference type="PRINTS" id="PR00954">
    <property type="entry name" value="FLGMOTORFLIG"/>
</dbReference>
<dbReference type="Pfam" id="PF14841">
    <property type="entry name" value="FliG_M"/>
    <property type="match status" value="1"/>
</dbReference>
<keyword evidence="11" id="KW-0997">Cell inner membrane</keyword>
<dbReference type="InterPro" id="IPR000090">
    <property type="entry name" value="Flg_Motor_Flig"/>
</dbReference>
<dbReference type="PANTHER" id="PTHR30534:SF0">
    <property type="entry name" value="FLAGELLAR MOTOR SWITCH PROTEIN FLIG"/>
    <property type="match status" value="1"/>
</dbReference>
<evidence type="ECO:0000256" key="3">
    <source>
        <dbReference type="ARBA" id="ARBA00010299"/>
    </source>
</evidence>
<accession>A0ABZ0UVF4</accession>
<feature type="domain" description="Flagellar motor switch protein FliG N-terminal" evidence="14">
    <location>
        <begin position="11"/>
        <end position="112"/>
    </location>
</feature>
<evidence type="ECO:0000256" key="4">
    <source>
        <dbReference type="ARBA" id="ARBA00021870"/>
    </source>
</evidence>
<reference evidence="15 16" key="1">
    <citation type="submission" date="2022-10" db="EMBL/GenBank/DDBJ databases">
        <title>Host association and intracellularity evolved multiple times independently in the Rickettsiales.</title>
        <authorList>
            <person name="Castelli M."/>
            <person name="Nardi T."/>
            <person name="Gammuto L."/>
            <person name="Bellinzona G."/>
            <person name="Sabaneyeva E."/>
            <person name="Potekhin A."/>
            <person name="Serra V."/>
            <person name="Petroni G."/>
            <person name="Sassera D."/>
        </authorList>
    </citation>
    <scope>NUCLEOTIDE SEQUENCE [LARGE SCALE GENOMIC DNA]</scope>
    <source>
        <strain evidence="15 16">Kr 154-4</strain>
    </source>
</reference>
<evidence type="ECO:0000256" key="5">
    <source>
        <dbReference type="ARBA" id="ARBA00022475"/>
    </source>
</evidence>
<protein>
    <recommendedName>
        <fullName evidence="4 11">Flagellar motor switch protein FliG</fullName>
    </recommendedName>
</protein>
<comment type="subcellular location">
    <subcellularLocation>
        <location evidence="1 11">Bacterial flagellum basal body</location>
    </subcellularLocation>
    <subcellularLocation>
        <location evidence="11">Cell inner membrane</location>
        <topology evidence="11">Peripheral membrane protein</topology>
        <orientation evidence="11">Cytoplasmic side</orientation>
    </subcellularLocation>
    <subcellularLocation>
        <location evidence="2">Cell membrane</location>
        <topology evidence="2">Peripheral membrane protein</topology>
        <orientation evidence="2">Cytoplasmic side</orientation>
    </subcellularLocation>
</comment>
<keyword evidence="16" id="KW-1185">Reference proteome</keyword>
<keyword evidence="15" id="KW-0282">Flagellum</keyword>
<evidence type="ECO:0000259" key="13">
    <source>
        <dbReference type="Pfam" id="PF14841"/>
    </source>
</evidence>
<evidence type="ECO:0000256" key="11">
    <source>
        <dbReference type="PIRNR" id="PIRNR003161"/>
    </source>
</evidence>
<evidence type="ECO:0000256" key="1">
    <source>
        <dbReference type="ARBA" id="ARBA00004117"/>
    </source>
</evidence>
<proteinExistence type="inferred from homology"/>
<evidence type="ECO:0000313" key="15">
    <source>
        <dbReference type="EMBL" id="WPY00953.1"/>
    </source>
</evidence>
<evidence type="ECO:0000256" key="9">
    <source>
        <dbReference type="ARBA" id="ARBA00023143"/>
    </source>
</evidence>
<keyword evidence="5 11" id="KW-1003">Cell membrane</keyword>
<keyword evidence="15" id="KW-0966">Cell projection</keyword>
<evidence type="ECO:0000256" key="6">
    <source>
        <dbReference type="ARBA" id="ARBA00022500"/>
    </source>
</evidence>
<name>A0ABZ0UVF4_9RICK</name>
<evidence type="ECO:0000256" key="8">
    <source>
        <dbReference type="ARBA" id="ARBA00023136"/>
    </source>
</evidence>
<organism evidence="15 16">
    <name type="scientific">Candidatus Trichorickettsia mobilis</name>
    <dbReference type="NCBI Taxonomy" id="1346319"/>
    <lineage>
        <taxon>Bacteria</taxon>
        <taxon>Pseudomonadati</taxon>
        <taxon>Pseudomonadota</taxon>
        <taxon>Alphaproteobacteria</taxon>
        <taxon>Rickettsiales</taxon>
        <taxon>Rickettsiaceae</taxon>
        <taxon>Rickettsieae</taxon>
        <taxon>Candidatus Trichorickettsia</taxon>
    </lineage>
</organism>
<dbReference type="Gene3D" id="1.10.220.30">
    <property type="match status" value="3"/>
</dbReference>
<dbReference type="SUPFAM" id="SSF48029">
    <property type="entry name" value="FliG"/>
    <property type="match status" value="2"/>
</dbReference>
<dbReference type="Proteomes" id="UP001326613">
    <property type="component" value="Chromosome"/>
</dbReference>
<dbReference type="NCBIfam" id="TIGR00207">
    <property type="entry name" value="fliG"/>
    <property type="match status" value="1"/>
</dbReference>
<feature type="domain" description="Flagellar motor switch protein FliG middle" evidence="13">
    <location>
        <begin position="121"/>
        <end position="190"/>
    </location>
</feature>
<comment type="function">
    <text evidence="10 11">FliG is one of three proteins (FliG, FliN, FliM) that forms the rotor-mounted switch complex (C ring), located at the base of the basal body. This complex interacts with the CheY and CheZ chemotaxis proteins, in addition to contacting components of the motor that determine the direction of flagellar rotation.</text>
</comment>
<keyword evidence="7 11" id="KW-0283">Flagellar rotation</keyword>